<dbReference type="EC" id="3.2.1.52" evidence="3"/>
<dbReference type="GO" id="GO:0005975">
    <property type="term" value="P:carbohydrate metabolic process"/>
    <property type="evidence" value="ECO:0007669"/>
    <property type="project" value="InterPro"/>
</dbReference>
<dbReference type="OrthoDB" id="9763537at2"/>
<dbReference type="AlphaFoldDB" id="A0A427U2W4"/>
<dbReference type="InterPro" id="IPR029018">
    <property type="entry name" value="Hex-like_dom2"/>
</dbReference>
<keyword evidence="5" id="KW-0326">Glycosidase</keyword>
<keyword evidence="4" id="KW-0378">Hydrolase</keyword>
<name>A0A427U2W4_9VIBR</name>
<comment type="caution">
    <text evidence="11">The sequence shown here is derived from an EMBL/GenBank/DDBJ whole genome shotgun (WGS) entry which is preliminary data.</text>
</comment>
<evidence type="ECO:0000256" key="8">
    <source>
        <dbReference type="PIRSR" id="PIRSR625705-1"/>
    </source>
</evidence>
<sequence length="643" mass="73746">MDYRLELSVLSEDQSSSLLGLTLYNLSGSTLSNWSLQFIFERFIQPASFINGHIKQVGSFCEIVTDSCTIANNAYYYCQFNIDSLPLRFYSHGIKEALIVDLKDKLKLPVVVEPITLASTHSCQSQLTPPKKTDSGLIPKPNKIIYLDGNIALPNSEHMTVKTSLAEKAAAWLKKELNDTFRHQKKIKNQNDITFAYHPNLRESHYHLLVDSNGIVLEASTPCGFIHACATLIQLIKKVDDNLVVPWVKIFDQPRFTYRGVMLDCARHFHSIETIKRLINHLAYYKFNQFHWHLTDDEGWRLEIKAFPQLTKIGSKRGQGSELEPQLGHLTSTYGGYYTQQQVREVITYAEARGISVIPEIDIPGHCRAAIKSLPHLLIDPSDSSQYRSIQNYTDNVLSPNLSGTYQFIDRVLEEVAILFPSPWIHVGSDEVPEGVWEKNYNCQALMTHSGYENISELQGHILHYAEKKLTSLGKRMLGWEEIKQGNKVSKDTIIFSWQNEKAALDCAKQGIDVVLQPAQATYLDMVQDFSPHEPGTNWAGVLTLDKAYQYEPVAEIPEDSPIYKHILGIQCALWCENISDQTKIDYMLFPRLTAIAETCWTFKQQRNWPNYQARLKQHFWLMDKQHINYRYPWKQASLAYYD</sequence>
<feature type="domain" description="Beta-hexosaminidase bacterial type N-terminal" evidence="10">
    <location>
        <begin position="135"/>
        <end position="252"/>
    </location>
</feature>
<evidence type="ECO:0000256" key="2">
    <source>
        <dbReference type="ARBA" id="ARBA00006285"/>
    </source>
</evidence>
<evidence type="ECO:0000256" key="3">
    <source>
        <dbReference type="ARBA" id="ARBA00012663"/>
    </source>
</evidence>
<dbReference type="GO" id="GO:0016020">
    <property type="term" value="C:membrane"/>
    <property type="evidence" value="ECO:0007669"/>
    <property type="project" value="TreeGrafter"/>
</dbReference>
<dbReference type="InterPro" id="IPR025705">
    <property type="entry name" value="Beta_hexosaminidase_sua/sub"/>
</dbReference>
<accession>A0A427U2W4</accession>
<dbReference type="InterPro" id="IPR015882">
    <property type="entry name" value="HEX_bac_N"/>
</dbReference>
<evidence type="ECO:0000313" key="11">
    <source>
        <dbReference type="EMBL" id="RSD31034.1"/>
    </source>
</evidence>
<dbReference type="Proteomes" id="UP000269041">
    <property type="component" value="Unassembled WGS sequence"/>
</dbReference>
<dbReference type="PANTHER" id="PTHR22600:SF57">
    <property type="entry name" value="BETA-N-ACETYLHEXOSAMINIDASE"/>
    <property type="match status" value="1"/>
</dbReference>
<dbReference type="GO" id="GO:0004563">
    <property type="term" value="F:beta-N-acetylhexosaminidase activity"/>
    <property type="evidence" value="ECO:0007669"/>
    <property type="project" value="UniProtKB-EC"/>
</dbReference>
<dbReference type="Gene3D" id="3.20.20.80">
    <property type="entry name" value="Glycosidases"/>
    <property type="match status" value="1"/>
</dbReference>
<comment type="similarity">
    <text evidence="2">Belongs to the glycosyl hydrolase 20 family.</text>
</comment>
<organism evidence="11 12">
    <name type="scientific">Vibrio pectenicida</name>
    <dbReference type="NCBI Taxonomy" id="62763"/>
    <lineage>
        <taxon>Bacteria</taxon>
        <taxon>Pseudomonadati</taxon>
        <taxon>Pseudomonadota</taxon>
        <taxon>Gammaproteobacteria</taxon>
        <taxon>Vibrionales</taxon>
        <taxon>Vibrionaceae</taxon>
        <taxon>Vibrio</taxon>
    </lineage>
</organism>
<dbReference type="SUPFAM" id="SSF51445">
    <property type="entry name" value="(Trans)glycosidases"/>
    <property type="match status" value="1"/>
</dbReference>
<feature type="active site" description="Proton donor" evidence="8">
    <location>
        <position position="431"/>
    </location>
</feature>
<evidence type="ECO:0000259" key="9">
    <source>
        <dbReference type="Pfam" id="PF00728"/>
    </source>
</evidence>
<keyword evidence="12" id="KW-1185">Reference proteome</keyword>
<evidence type="ECO:0000256" key="4">
    <source>
        <dbReference type="ARBA" id="ARBA00022801"/>
    </source>
</evidence>
<dbReference type="Pfam" id="PF00728">
    <property type="entry name" value="Glyco_hydro_20"/>
    <property type="match status" value="1"/>
</dbReference>
<dbReference type="RefSeq" id="WP_125321403.1">
    <property type="nucleotide sequence ID" value="NZ_AP024889.1"/>
</dbReference>
<dbReference type="EMBL" id="RSFA01000044">
    <property type="protein sequence ID" value="RSD31034.1"/>
    <property type="molecule type" value="Genomic_DNA"/>
</dbReference>
<dbReference type="Pfam" id="PF02838">
    <property type="entry name" value="Glyco_hydro_20b"/>
    <property type="match status" value="1"/>
</dbReference>
<dbReference type="PANTHER" id="PTHR22600">
    <property type="entry name" value="BETA-HEXOSAMINIDASE"/>
    <property type="match status" value="1"/>
</dbReference>
<dbReference type="GO" id="GO:0030203">
    <property type="term" value="P:glycosaminoglycan metabolic process"/>
    <property type="evidence" value="ECO:0007669"/>
    <property type="project" value="TreeGrafter"/>
</dbReference>
<comment type="catalytic activity">
    <reaction evidence="1">
        <text>Hydrolysis of terminal non-reducing N-acetyl-D-hexosamine residues in N-acetyl-beta-D-hexosaminides.</text>
        <dbReference type="EC" id="3.2.1.52"/>
    </reaction>
</comment>
<evidence type="ECO:0000256" key="1">
    <source>
        <dbReference type="ARBA" id="ARBA00001231"/>
    </source>
</evidence>
<dbReference type="Gene3D" id="3.30.379.10">
    <property type="entry name" value="Chitobiase/beta-hexosaminidase domain 2-like"/>
    <property type="match status" value="1"/>
</dbReference>
<protein>
    <recommendedName>
        <fullName evidence="3">beta-N-acetylhexosaminidase</fullName>
        <ecNumber evidence="3">3.2.1.52</ecNumber>
    </recommendedName>
    <alternativeName>
        <fullName evidence="6">Beta-N-acetylhexosaminidase</fullName>
    </alternativeName>
    <alternativeName>
        <fullName evidence="7">N-acetyl-beta-glucosaminidase</fullName>
    </alternativeName>
</protein>
<dbReference type="CDD" id="cd06563">
    <property type="entry name" value="GH20_chitobiase-like"/>
    <property type="match status" value="1"/>
</dbReference>
<evidence type="ECO:0000256" key="7">
    <source>
        <dbReference type="ARBA" id="ARBA00033000"/>
    </source>
</evidence>
<evidence type="ECO:0000256" key="6">
    <source>
        <dbReference type="ARBA" id="ARBA00030512"/>
    </source>
</evidence>
<dbReference type="InterPro" id="IPR015883">
    <property type="entry name" value="Glyco_hydro_20_cat"/>
</dbReference>
<dbReference type="SUPFAM" id="SSF55545">
    <property type="entry name" value="beta-N-acetylhexosaminidase-like domain"/>
    <property type="match status" value="1"/>
</dbReference>
<dbReference type="InterPro" id="IPR017853">
    <property type="entry name" value="GH"/>
</dbReference>
<evidence type="ECO:0000313" key="12">
    <source>
        <dbReference type="Proteomes" id="UP000269041"/>
    </source>
</evidence>
<dbReference type="PRINTS" id="PR00738">
    <property type="entry name" value="GLHYDRLASE20"/>
</dbReference>
<reference evidence="11 12" key="1">
    <citation type="submission" date="2018-12" db="EMBL/GenBank/DDBJ databases">
        <title>Genomic taxonomy of the Vibrionaceae family.</title>
        <authorList>
            <person name="Gomez-Gil B."/>
            <person name="Enciso-Ibarra K."/>
        </authorList>
    </citation>
    <scope>NUCLEOTIDE SEQUENCE [LARGE SCALE GENOMIC DNA]</scope>
    <source>
        <strain evidence="11 12">CAIM 594</strain>
    </source>
</reference>
<evidence type="ECO:0000259" key="10">
    <source>
        <dbReference type="Pfam" id="PF02838"/>
    </source>
</evidence>
<evidence type="ECO:0000256" key="5">
    <source>
        <dbReference type="ARBA" id="ARBA00023295"/>
    </source>
</evidence>
<gene>
    <name evidence="11" type="ORF">EJA03_10790</name>
</gene>
<proteinExistence type="inferred from homology"/>
<feature type="domain" description="Glycoside hydrolase family 20 catalytic" evidence="9">
    <location>
        <begin position="256"/>
        <end position="602"/>
    </location>
</feature>